<dbReference type="Pfam" id="PF00589">
    <property type="entry name" value="Phage_integrase"/>
    <property type="match status" value="1"/>
</dbReference>
<dbReference type="PANTHER" id="PTHR30349">
    <property type="entry name" value="PHAGE INTEGRASE-RELATED"/>
    <property type="match status" value="1"/>
</dbReference>
<dbReference type="GO" id="GO:0015074">
    <property type="term" value="P:DNA integration"/>
    <property type="evidence" value="ECO:0007669"/>
    <property type="project" value="InterPro"/>
</dbReference>
<dbReference type="RefSeq" id="WP_197470719.1">
    <property type="nucleotide sequence ID" value="NZ_LSGP01000020.1"/>
</dbReference>
<dbReference type="InterPro" id="IPR002104">
    <property type="entry name" value="Integrase_catalytic"/>
</dbReference>
<keyword evidence="2" id="KW-0233">DNA recombination</keyword>
<dbReference type="EMBL" id="LSGP01000020">
    <property type="protein sequence ID" value="KYZ75788.1"/>
    <property type="molecule type" value="Genomic_DNA"/>
</dbReference>
<dbReference type="InterPro" id="IPR011010">
    <property type="entry name" value="DNA_brk_join_enz"/>
</dbReference>
<evidence type="ECO:0000313" key="5">
    <source>
        <dbReference type="Proteomes" id="UP000076268"/>
    </source>
</evidence>
<dbReference type="PROSITE" id="PS51898">
    <property type="entry name" value="TYR_RECOMBINASE"/>
    <property type="match status" value="1"/>
</dbReference>
<proteinExistence type="predicted"/>
<dbReference type="InterPro" id="IPR010998">
    <property type="entry name" value="Integrase_recombinase_N"/>
</dbReference>
<reference evidence="4 5" key="1">
    <citation type="submission" date="2016-02" db="EMBL/GenBank/DDBJ databases">
        <title>Anaerosporomusa subterraneum gen. nov., sp. nov., a spore-forming obligate anaerobe isolated from saprolite.</title>
        <authorList>
            <person name="Choi J.K."/>
            <person name="Shah M."/>
            <person name="Yee N."/>
        </authorList>
    </citation>
    <scope>NUCLEOTIDE SEQUENCE [LARGE SCALE GENOMIC DNA]</scope>
    <source>
        <strain evidence="4 5">RU4</strain>
    </source>
</reference>
<dbReference type="InterPro" id="IPR050090">
    <property type="entry name" value="Tyrosine_recombinase_XerCD"/>
</dbReference>
<evidence type="ECO:0000256" key="1">
    <source>
        <dbReference type="ARBA" id="ARBA00023125"/>
    </source>
</evidence>
<evidence type="ECO:0000259" key="3">
    <source>
        <dbReference type="PROSITE" id="PS51898"/>
    </source>
</evidence>
<feature type="domain" description="Tyr recombinase" evidence="3">
    <location>
        <begin position="121"/>
        <end position="305"/>
    </location>
</feature>
<gene>
    <name evidence="4" type="ORF">AXX12_11345</name>
</gene>
<keyword evidence="5" id="KW-1185">Reference proteome</keyword>
<dbReference type="PANTHER" id="PTHR30349:SF88">
    <property type="entry name" value="BLL1584 PROTEIN"/>
    <property type="match status" value="1"/>
</dbReference>
<evidence type="ECO:0000313" key="4">
    <source>
        <dbReference type="EMBL" id="KYZ75788.1"/>
    </source>
</evidence>
<organism evidence="4 5">
    <name type="scientific">Anaerosporomusa subterranea</name>
    <dbReference type="NCBI Taxonomy" id="1794912"/>
    <lineage>
        <taxon>Bacteria</taxon>
        <taxon>Bacillati</taxon>
        <taxon>Bacillota</taxon>
        <taxon>Negativicutes</taxon>
        <taxon>Acetonemataceae</taxon>
        <taxon>Anaerosporomusa</taxon>
    </lineage>
</organism>
<name>A0A154BQK5_ANASB</name>
<dbReference type="GO" id="GO:0003677">
    <property type="term" value="F:DNA binding"/>
    <property type="evidence" value="ECO:0007669"/>
    <property type="project" value="UniProtKB-KW"/>
</dbReference>
<keyword evidence="1" id="KW-0238">DNA-binding</keyword>
<sequence length="323" mass="37448">MHSPVKGLCFFMAKKGSKLIGIEQDLNPFSLIIDFLNARKAQGITSFTLSSLRSALTQFFTAYKGNIRNDQKLNQAVTIFLSDKKAGYYNKLLQALRQFFDYCICEQILKRNPCEGIRFKRETARIVQHDQSVIRALLTLPDQSTFAGLRDYAFILTMLDTGIRPNELLQICIRDVDLINVQLIVREEYSKTRQMRTLPISIQTVQVIKRLIYARHEDWSMDTPVFSSFSGNRLTSHNFQERFRQYSKQLGVNITPYHLRHVFALWFIRNGGNLFALQKIMGHTKLDMTRNYVELVQADIKASHEKASPLSNIFIRKDVVRKI</sequence>
<protein>
    <recommendedName>
        <fullName evidence="3">Tyr recombinase domain-containing protein</fullName>
    </recommendedName>
</protein>
<accession>A0A154BQK5</accession>
<dbReference type="STRING" id="1794912.AXX12_11345"/>
<dbReference type="SUPFAM" id="SSF56349">
    <property type="entry name" value="DNA breaking-rejoining enzymes"/>
    <property type="match status" value="1"/>
</dbReference>
<dbReference type="CDD" id="cd00397">
    <property type="entry name" value="DNA_BRE_C"/>
    <property type="match status" value="1"/>
</dbReference>
<dbReference type="InterPro" id="IPR013762">
    <property type="entry name" value="Integrase-like_cat_sf"/>
</dbReference>
<evidence type="ECO:0000256" key="2">
    <source>
        <dbReference type="ARBA" id="ARBA00023172"/>
    </source>
</evidence>
<dbReference type="Proteomes" id="UP000076268">
    <property type="component" value="Unassembled WGS sequence"/>
</dbReference>
<dbReference type="Gene3D" id="1.10.443.10">
    <property type="entry name" value="Intergrase catalytic core"/>
    <property type="match status" value="1"/>
</dbReference>
<comment type="caution">
    <text evidence="4">The sequence shown here is derived from an EMBL/GenBank/DDBJ whole genome shotgun (WGS) entry which is preliminary data.</text>
</comment>
<dbReference type="GO" id="GO:0006310">
    <property type="term" value="P:DNA recombination"/>
    <property type="evidence" value="ECO:0007669"/>
    <property type="project" value="UniProtKB-KW"/>
</dbReference>
<dbReference type="AlphaFoldDB" id="A0A154BQK5"/>
<dbReference type="Gene3D" id="1.10.150.130">
    <property type="match status" value="1"/>
</dbReference>